<gene>
    <name evidence="1" type="ORF">LCGC14_2976060</name>
</gene>
<evidence type="ECO:0000313" key="1">
    <source>
        <dbReference type="EMBL" id="KKK65248.1"/>
    </source>
</evidence>
<dbReference type="EMBL" id="LAZR01060649">
    <property type="protein sequence ID" value="KKK65248.1"/>
    <property type="molecule type" value="Genomic_DNA"/>
</dbReference>
<comment type="caution">
    <text evidence="1">The sequence shown here is derived from an EMBL/GenBank/DDBJ whole genome shotgun (WGS) entry which is preliminary data.</text>
</comment>
<organism evidence="1">
    <name type="scientific">marine sediment metagenome</name>
    <dbReference type="NCBI Taxonomy" id="412755"/>
    <lineage>
        <taxon>unclassified sequences</taxon>
        <taxon>metagenomes</taxon>
        <taxon>ecological metagenomes</taxon>
    </lineage>
</organism>
<dbReference type="AlphaFoldDB" id="A0A0F8X8U0"/>
<accession>A0A0F8X8U0</accession>
<proteinExistence type="predicted"/>
<name>A0A0F8X8U0_9ZZZZ</name>
<reference evidence="1" key="1">
    <citation type="journal article" date="2015" name="Nature">
        <title>Complex archaea that bridge the gap between prokaryotes and eukaryotes.</title>
        <authorList>
            <person name="Spang A."/>
            <person name="Saw J.H."/>
            <person name="Jorgensen S.L."/>
            <person name="Zaremba-Niedzwiedzka K."/>
            <person name="Martijn J."/>
            <person name="Lind A.E."/>
            <person name="van Eijk R."/>
            <person name="Schleper C."/>
            <person name="Guy L."/>
            <person name="Ettema T.J."/>
        </authorList>
    </citation>
    <scope>NUCLEOTIDE SEQUENCE</scope>
</reference>
<protein>
    <submittedName>
        <fullName evidence="1">Uncharacterized protein</fullName>
    </submittedName>
</protein>
<sequence length="183" mass="21104">MIRLLGTIDLPVAVPHLPQALLAYLITHSQRMFHRDELVDALSLNNRKELRQHLWRLGPLKEACQIEGDFIGFNGYPTDVIDFEFGGNLEAYGGPLLPGWQDDWALYQRVRLDMLFFDRAFSQMRIFLAGRRYEDVEKIAAMMLRIDPSFTPALRGMCESLEGRGLAEVAARYRVRLEDPYES</sequence>